<evidence type="ECO:0000256" key="5">
    <source>
        <dbReference type="ARBA" id="ARBA00022884"/>
    </source>
</evidence>
<dbReference type="EMBL" id="GL883010">
    <property type="protein sequence ID" value="EGG21016.1"/>
    <property type="molecule type" value="Genomic_DNA"/>
</dbReference>
<dbReference type="Proteomes" id="UP000007797">
    <property type="component" value="Unassembled WGS sequence"/>
</dbReference>
<feature type="compositionally biased region" description="Low complexity" evidence="8">
    <location>
        <begin position="68"/>
        <end position="78"/>
    </location>
</feature>
<dbReference type="InterPro" id="IPR011545">
    <property type="entry name" value="DEAD/DEAH_box_helicase_dom"/>
</dbReference>
<dbReference type="CDD" id="cd18787">
    <property type="entry name" value="SF2_C_DEAD"/>
    <property type="match status" value="1"/>
</dbReference>
<dbReference type="PROSITE" id="PS51194">
    <property type="entry name" value="HELICASE_CTER"/>
    <property type="match status" value="1"/>
</dbReference>
<dbReference type="PROSITE" id="PS51192">
    <property type="entry name" value="HELICASE_ATP_BIND_1"/>
    <property type="match status" value="1"/>
</dbReference>
<dbReference type="GeneID" id="14873064"/>
<dbReference type="PANTHER" id="PTHR24031">
    <property type="entry name" value="RNA HELICASE"/>
    <property type="match status" value="1"/>
</dbReference>
<dbReference type="GO" id="GO:0005524">
    <property type="term" value="F:ATP binding"/>
    <property type="evidence" value="ECO:0007669"/>
    <property type="project" value="UniProtKB-UniRule"/>
</dbReference>
<dbReference type="GO" id="GO:0003724">
    <property type="term" value="F:RNA helicase activity"/>
    <property type="evidence" value="ECO:0007669"/>
    <property type="project" value="UniProtKB-EC"/>
</dbReference>
<comment type="function">
    <text evidence="7">RNA helicase.</text>
</comment>
<dbReference type="STRING" id="1054147.F4PUE4"/>
<evidence type="ECO:0000259" key="11">
    <source>
        <dbReference type="PROSITE" id="PS51195"/>
    </source>
</evidence>
<accession>F4PUE4</accession>
<dbReference type="KEGG" id="dfa:DFA_00885"/>
<dbReference type="InterPro" id="IPR027417">
    <property type="entry name" value="P-loop_NTPase"/>
</dbReference>
<evidence type="ECO:0000259" key="10">
    <source>
        <dbReference type="PROSITE" id="PS51194"/>
    </source>
</evidence>
<feature type="domain" description="Helicase ATP-binding" evidence="9">
    <location>
        <begin position="282"/>
        <end position="595"/>
    </location>
</feature>
<dbReference type="InterPro" id="IPR014001">
    <property type="entry name" value="Helicase_ATP-bd"/>
</dbReference>
<name>F4PUE4_CACFS</name>
<dbReference type="GO" id="GO:0016787">
    <property type="term" value="F:hydrolase activity"/>
    <property type="evidence" value="ECO:0007669"/>
    <property type="project" value="UniProtKB-KW"/>
</dbReference>
<evidence type="ECO:0000313" key="13">
    <source>
        <dbReference type="Proteomes" id="UP000007797"/>
    </source>
</evidence>
<feature type="domain" description="DEAD-box RNA helicase Q" evidence="11">
    <location>
        <begin position="250"/>
        <end position="278"/>
    </location>
</feature>
<keyword evidence="2 7" id="KW-0378">Hydrolase</keyword>
<feature type="compositionally biased region" description="Acidic residues" evidence="8">
    <location>
        <begin position="461"/>
        <end position="520"/>
    </location>
</feature>
<dbReference type="EC" id="3.6.4.13" evidence="7"/>
<comment type="similarity">
    <text evidence="7">Belongs to the DEAD box helicase family.</text>
</comment>
<feature type="domain" description="Helicase C-terminal" evidence="10">
    <location>
        <begin position="641"/>
        <end position="794"/>
    </location>
</feature>
<keyword evidence="13" id="KW-1185">Reference proteome</keyword>
<protein>
    <recommendedName>
        <fullName evidence="7">ATP-dependent RNA helicase</fullName>
        <ecNumber evidence="7">3.6.4.13</ecNumber>
    </recommendedName>
</protein>
<feature type="compositionally biased region" description="Basic and acidic residues" evidence="8">
    <location>
        <begin position="164"/>
        <end position="180"/>
    </location>
</feature>
<reference evidence="13" key="1">
    <citation type="journal article" date="2011" name="Genome Res.">
        <title>Phylogeny-wide analysis of social amoeba genomes highlights ancient origins for complex intercellular communication.</title>
        <authorList>
            <person name="Heidel A.J."/>
            <person name="Lawal H.M."/>
            <person name="Felder M."/>
            <person name="Schilde C."/>
            <person name="Helps N.R."/>
            <person name="Tunggal B."/>
            <person name="Rivero F."/>
            <person name="John U."/>
            <person name="Schleicher M."/>
            <person name="Eichinger L."/>
            <person name="Platzer M."/>
            <person name="Noegel A.A."/>
            <person name="Schaap P."/>
            <person name="Gloeckner G."/>
        </authorList>
    </citation>
    <scope>NUCLEOTIDE SEQUENCE [LARGE SCALE GENOMIC DNA]</scope>
    <source>
        <strain evidence="13">SH3</strain>
    </source>
</reference>
<evidence type="ECO:0000256" key="8">
    <source>
        <dbReference type="SAM" id="MobiDB-lite"/>
    </source>
</evidence>
<feature type="short sequence motif" description="Q motif" evidence="6">
    <location>
        <begin position="250"/>
        <end position="278"/>
    </location>
</feature>
<dbReference type="OMA" id="YYFVERY"/>
<dbReference type="Pfam" id="PF00270">
    <property type="entry name" value="DEAD"/>
    <property type="match status" value="1"/>
</dbReference>
<gene>
    <name evidence="12" type="primary">ddx24</name>
    <name evidence="12" type="ORF">DFA_00885</name>
</gene>
<evidence type="ECO:0000256" key="2">
    <source>
        <dbReference type="ARBA" id="ARBA00022801"/>
    </source>
</evidence>
<comment type="domain">
    <text evidence="7">The Q motif is unique to and characteristic of the DEAD box family of RNA helicases and controls ATP binding and hydrolysis.</text>
</comment>
<keyword evidence="5 7" id="KW-0694">RNA-binding</keyword>
<feature type="compositionally biased region" description="Basic residues" evidence="8">
    <location>
        <begin position="19"/>
        <end position="39"/>
    </location>
</feature>
<dbReference type="InterPro" id="IPR014014">
    <property type="entry name" value="RNA_helicase_DEAD_Q_motif"/>
</dbReference>
<sequence length="909" mass="103820">MTGGEETKKKPVAGGGARGGRKGKGKGFKGKGGPKKPFVKKNVVITTGPNGEQIEKRQRGLRKKKTKSATAAAAAAAQKPKEKVIKNWEKVEIDTNSFNHFAASGLVGLEVIDAGSYNTYESGGGKGKRKSVVAEVVEETTSDTESEKKSSSSSKKNNKQGIVLHEREKEEKEGAIVDAKHKNKKAKKGNQQQQQQQEDNKNRNSEEFKQKKKDFEEFRKEQRVAREQKKKEFQLQDRIAPEAADTLDMTVWESYNLDPLIIKGLRALGYERPTEIQSQVIPASIQSGNDIIGAAETGSGKTLAFGIPMVNTILKYLRAQGEDVTRSTLPQVGLLKKDNSHKKLLALVLCPTRELAIQVTNHLRTVALETSLRIISVVGGLSQKKQDRELNSKPEIVVATPGRLWELIDEGDKYLGDFTNLLCFGIDEADRMVEKGVFREIDSILERLPQYQLHYKKGQNDEEQEEVEQDEDEDQEEQEDAEEEEQQEEDGEEEEEEQVDEDQEEEEEMEDIKDIEDIEDIEDIQGMEELEEIDGDDEEIIDFQEGEIDPDDFQAEEVGFEKFTSVKRQTFIFSATIVGVHDEQQKDAKKKKKYANKELTPLQTLISKINFHRKYKLIDCTLKKLTAHSLKESKILCNLDEKDQYLYYFIDRYPGKTLVFVNSVDCIRRLLAILKLLKVVAFPLHAQMEQRQRLRNLDHFKREKNVILIATDVAARGLDIPGVEHVVHYQMPRTIELYVHRSGRTARSNREGISVLFVDPSEQKTYAAFTDKLEHEILDFPIDFKFMPAVRERIGMAYDIDKQSFEKKKVSDEKNWYLRNAKAIDMQLDDVFYQSDSEDEKDKQYREKSRLNQLKMTLDAVLAQPLMPSGVSRRYGAGIEEWTNKKNARATLDLEKSKSKKKCDGFWEF</sequence>
<evidence type="ECO:0000259" key="9">
    <source>
        <dbReference type="PROSITE" id="PS51192"/>
    </source>
</evidence>
<evidence type="ECO:0000256" key="6">
    <source>
        <dbReference type="PROSITE-ProRule" id="PRU00552"/>
    </source>
</evidence>
<feature type="region of interest" description="Disordered" evidence="8">
    <location>
        <begin position="455"/>
        <end position="520"/>
    </location>
</feature>
<feature type="region of interest" description="Disordered" evidence="8">
    <location>
        <begin position="1"/>
        <end position="84"/>
    </location>
</feature>
<proteinExistence type="inferred from homology"/>
<evidence type="ECO:0000256" key="1">
    <source>
        <dbReference type="ARBA" id="ARBA00022741"/>
    </source>
</evidence>
<feature type="region of interest" description="Disordered" evidence="8">
    <location>
        <begin position="117"/>
        <end position="227"/>
    </location>
</feature>
<organism evidence="12 13">
    <name type="scientific">Cavenderia fasciculata</name>
    <name type="common">Slime mold</name>
    <name type="synonym">Dictyostelium fasciculatum</name>
    <dbReference type="NCBI Taxonomy" id="261658"/>
    <lineage>
        <taxon>Eukaryota</taxon>
        <taxon>Amoebozoa</taxon>
        <taxon>Evosea</taxon>
        <taxon>Eumycetozoa</taxon>
        <taxon>Dictyostelia</taxon>
        <taxon>Acytosteliales</taxon>
        <taxon>Cavenderiaceae</taxon>
        <taxon>Cavenderia</taxon>
    </lineage>
</organism>
<dbReference type="GO" id="GO:0003723">
    <property type="term" value="F:RNA binding"/>
    <property type="evidence" value="ECO:0007669"/>
    <property type="project" value="UniProtKB-UniRule"/>
</dbReference>
<keyword evidence="1 7" id="KW-0547">Nucleotide-binding</keyword>
<dbReference type="SMART" id="SM00490">
    <property type="entry name" value="HELICc"/>
    <property type="match status" value="1"/>
</dbReference>
<dbReference type="PROSITE" id="PS51195">
    <property type="entry name" value="Q_MOTIF"/>
    <property type="match status" value="1"/>
</dbReference>
<evidence type="ECO:0000256" key="4">
    <source>
        <dbReference type="ARBA" id="ARBA00022840"/>
    </source>
</evidence>
<keyword evidence="3 7" id="KW-0347">Helicase</keyword>
<dbReference type="AlphaFoldDB" id="F4PUE4"/>
<dbReference type="SUPFAM" id="SSF52540">
    <property type="entry name" value="P-loop containing nucleoside triphosphate hydrolases"/>
    <property type="match status" value="1"/>
</dbReference>
<dbReference type="SMART" id="SM00487">
    <property type="entry name" value="DEXDc"/>
    <property type="match status" value="1"/>
</dbReference>
<evidence type="ECO:0000313" key="12">
    <source>
        <dbReference type="EMBL" id="EGG21016.1"/>
    </source>
</evidence>
<dbReference type="OrthoDB" id="4310724at2759"/>
<keyword evidence="4 7" id="KW-0067">ATP-binding</keyword>
<comment type="catalytic activity">
    <reaction evidence="7">
        <text>ATP + H2O = ADP + phosphate + H(+)</text>
        <dbReference type="Rhea" id="RHEA:13065"/>
        <dbReference type="ChEBI" id="CHEBI:15377"/>
        <dbReference type="ChEBI" id="CHEBI:15378"/>
        <dbReference type="ChEBI" id="CHEBI:30616"/>
        <dbReference type="ChEBI" id="CHEBI:43474"/>
        <dbReference type="ChEBI" id="CHEBI:456216"/>
        <dbReference type="EC" id="3.6.4.13"/>
    </reaction>
</comment>
<dbReference type="Pfam" id="PF00271">
    <property type="entry name" value="Helicase_C"/>
    <property type="match status" value="1"/>
</dbReference>
<evidence type="ECO:0000256" key="7">
    <source>
        <dbReference type="RuleBase" id="RU365068"/>
    </source>
</evidence>
<dbReference type="Gene3D" id="3.40.50.300">
    <property type="entry name" value="P-loop containing nucleotide triphosphate hydrolases"/>
    <property type="match status" value="2"/>
</dbReference>
<dbReference type="RefSeq" id="XP_004358866.1">
    <property type="nucleotide sequence ID" value="XM_004358809.1"/>
</dbReference>
<feature type="compositionally biased region" description="Basic and acidic residues" evidence="8">
    <location>
        <begin position="198"/>
        <end position="227"/>
    </location>
</feature>
<dbReference type="InterPro" id="IPR001650">
    <property type="entry name" value="Helicase_C-like"/>
</dbReference>
<evidence type="ECO:0000256" key="3">
    <source>
        <dbReference type="ARBA" id="ARBA00022806"/>
    </source>
</evidence>